<sequence length="219" mass="23567">MNTLQQLLYYYRENAGYVFEQFTRHFLISIYGVLFAAIVAIPLGFWIARHKKLADWIIGAANVIQTIPSLALLSILMLGLGLGSDTVIATVFLYSLLPIIKNTYTGVRNVDAALLDTGKGMGMTRMQLTYLVELPLSLSVIMAGLRNALVVAIGITAIGTFIGAGGLGDIISRGVNATNGTAIILAGAIPTALMAVLADWLLGLMEKRLDPSSKVKRKR</sequence>
<protein>
    <submittedName>
        <fullName evidence="8">ABC transporter permease</fullName>
    </submittedName>
</protein>
<dbReference type="PANTHER" id="PTHR30177:SF4">
    <property type="entry name" value="OSMOPROTECTANT IMPORT PERMEASE PROTEIN OSMW"/>
    <property type="match status" value="1"/>
</dbReference>
<dbReference type="GO" id="GO:0005886">
    <property type="term" value="C:plasma membrane"/>
    <property type="evidence" value="ECO:0007669"/>
    <property type="project" value="UniProtKB-SubCell"/>
</dbReference>
<dbReference type="InterPro" id="IPR051204">
    <property type="entry name" value="ABC_transp_perm/SBD"/>
</dbReference>
<comment type="caution">
    <text evidence="8">The sequence shown here is derived from an EMBL/GenBank/DDBJ whole genome shotgun (WGS) entry which is preliminary data.</text>
</comment>
<dbReference type="AlphaFoldDB" id="A0A847D1S6"/>
<organism evidence="8 9">
    <name type="scientific">Trichococcus flocculiformis</name>
    <dbReference type="NCBI Taxonomy" id="82803"/>
    <lineage>
        <taxon>Bacteria</taxon>
        <taxon>Bacillati</taxon>
        <taxon>Bacillota</taxon>
        <taxon>Bacilli</taxon>
        <taxon>Lactobacillales</taxon>
        <taxon>Carnobacteriaceae</taxon>
        <taxon>Trichococcus</taxon>
    </lineage>
</organism>
<dbReference type="InterPro" id="IPR000515">
    <property type="entry name" value="MetI-like"/>
</dbReference>
<reference evidence="8 9" key="1">
    <citation type="journal article" date="2020" name="Biotechnol. Biofuels">
        <title>New insights from the biogas microbiome by comprehensive genome-resolved metagenomics of nearly 1600 species originating from multiple anaerobic digesters.</title>
        <authorList>
            <person name="Campanaro S."/>
            <person name="Treu L."/>
            <person name="Rodriguez-R L.M."/>
            <person name="Kovalovszki A."/>
            <person name="Ziels R.M."/>
            <person name="Maus I."/>
            <person name="Zhu X."/>
            <person name="Kougias P.G."/>
            <person name="Basile A."/>
            <person name="Luo G."/>
            <person name="Schluter A."/>
            <person name="Konstantinidis K.T."/>
            <person name="Angelidaki I."/>
        </authorList>
    </citation>
    <scope>NUCLEOTIDE SEQUENCE [LARGE SCALE GENOMIC DNA]</scope>
    <source>
        <strain evidence="8">AS07pgkLD_105</strain>
    </source>
</reference>
<evidence type="ECO:0000256" key="4">
    <source>
        <dbReference type="ARBA" id="ARBA00022989"/>
    </source>
</evidence>
<comment type="similarity">
    <text evidence="6">Belongs to the binding-protein-dependent transport system permease family.</text>
</comment>
<proteinExistence type="inferred from homology"/>
<dbReference type="InterPro" id="IPR035906">
    <property type="entry name" value="MetI-like_sf"/>
</dbReference>
<evidence type="ECO:0000256" key="5">
    <source>
        <dbReference type="ARBA" id="ARBA00023136"/>
    </source>
</evidence>
<feature type="domain" description="ABC transmembrane type-1" evidence="7">
    <location>
        <begin position="22"/>
        <end position="202"/>
    </location>
</feature>
<keyword evidence="4 6" id="KW-1133">Transmembrane helix</keyword>
<dbReference type="CDD" id="cd06261">
    <property type="entry name" value="TM_PBP2"/>
    <property type="match status" value="1"/>
</dbReference>
<dbReference type="EMBL" id="JAAZCD010000027">
    <property type="protein sequence ID" value="NLD30853.1"/>
    <property type="molecule type" value="Genomic_DNA"/>
</dbReference>
<keyword evidence="2 6" id="KW-0813">Transport</keyword>
<evidence type="ECO:0000259" key="7">
    <source>
        <dbReference type="PROSITE" id="PS50928"/>
    </source>
</evidence>
<dbReference type="Proteomes" id="UP000589373">
    <property type="component" value="Unassembled WGS sequence"/>
</dbReference>
<evidence type="ECO:0000313" key="8">
    <source>
        <dbReference type="EMBL" id="NLD30853.1"/>
    </source>
</evidence>
<feature type="transmembrane region" description="Helical" evidence="6">
    <location>
        <begin position="183"/>
        <end position="202"/>
    </location>
</feature>
<dbReference type="GO" id="GO:0031460">
    <property type="term" value="P:glycine betaine transport"/>
    <property type="evidence" value="ECO:0007669"/>
    <property type="project" value="TreeGrafter"/>
</dbReference>
<evidence type="ECO:0000256" key="2">
    <source>
        <dbReference type="ARBA" id="ARBA00022448"/>
    </source>
</evidence>
<gene>
    <name evidence="8" type="ORF">GX662_01135</name>
</gene>
<dbReference type="Gene3D" id="1.10.3720.10">
    <property type="entry name" value="MetI-like"/>
    <property type="match status" value="1"/>
</dbReference>
<dbReference type="GO" id="GO:0055085">
    <property type="term" value="P:transmembrane transport"/>
    <property type="evidence" value="ECO:0007669"/>
    <property type="project" value="InterPro"/>
</dbReference>
<dbReference type="SUPFAM" id="SSF161098">
    <property type="entry name" value="MetI-like"/>
    <property type="match status" value="1"/>
</dbReference>
<dbReference type="FunFam" id="1.10.3720.10:FF:000001">
    <property type="entry name" value="Glycine betaine ABC transporter, permease"/>
    <property type="match status" value="1"/>
</dbReference>
<evidence type="ECO:0000256" key="6">
    <source>
        <dbReference type="RuleBase" id="RU363032"/>
    </source>
</evidence>
<name>A0A847D1S6_9LACT</name>
<feature type="transmembrane region" description="Helical" evidence="6">
    <location>
        <begin position="151"/>
        <end position="171"/>
    </location>
</feature>
<dbReference type="PANTHER" id="PTHR30177">
    <property type="entry name" value="GLYCINE BETAINE/L-PROLINE TRANSPORT SYSTEM PERMEASE PROTEIN PROW"/>
    <property type="match status" value="1"/>
</dbReference>
<dbReference type="PROSITE" id="PS50928">
    <property type="entry name" value="ABC_TM1"/>
    <property type="match status" value="1"/>
</dbReference>
<accession>A0A847D1S6</accession>
<feature type="transmembrane region" description="Helical" evidence="6">
    <location>
        <begin position="26"/>
        <end position="48"/>
    </location>
</feature>
<keyword evidence="3 6" id="KW-0812">Transmembrane</keyword>
<keyword evidence="5 6" id="KW-0472">Membrane</keyword>
<comment type="subcellular location">
    <subcellularLocation>
        <location evidence="6">Cell membrane</location>
        <topology evidence="6">Multi-pass membrane protein</topology>
    </subcellularLocation>
    <subcellularLocation>
        <location evidence="1">Membrane</location>
        <topology evidence="1">Multi-pass membrane protein</topology>
    </subcellularLocation>
</comment>
<evidence type="ECO:0000313" key="9">
    <source>
        <dbReference type="Proteomes" id="UP000589373"/>
    </source>
</evidence>
<dbReference type="Pfam" id="PF00528">
    <property type="entry name" value="BPD_transp_1"/>
    <property type="match status" value="1"/>
</dbReference>
<evidence type="ECO:0000256" key="3">
    <source>
        <dbReference type="ARBA" id="ARBA00022692"/>
    </source>
</evidence>
<evidence type="ECO:0000256" key="1">
    <source>
        <dbReference type="ARBA" id="ARBA00004141"/>
    </source>
</evidence>